<evidence type="ECO:0000256" key="1">
    <source>
        <dbReference type="SAM" id="MobiDB-lite"/>
    </source>
</evidence>
<feature type="compositionally biased region" description="Polar residues" evidence="1">
    <location>
        <begin position="361"/>
        <end position="377"/>
    </location>
</feature>
<dbReference type="PANTHER" id="PTHR14918:SF3">
    <property type="entry name" value="KICSTOR COMPLEX PROTEIN SZT2"/>
    <property type="match status" value="1"/>
</dbReference>
<dbReference type="InterPro" id="IPR033228">
    <property type="entry name" value="SZT2"/>
</dbReference>
<feature type="compositionally biased region" description="Basic and acidic residues" evidence="1">
    <location>
        <begin position="83"/>
        <end position="93"/>
    </location>
</feature>
<sequence>MPATISLGNRKKKGTSSKKQCLGCKRGISLEDDNISKDEPPIDAEGITKIPAVATVDESSPDASLDIKTQQDSSTQISSARFKTSDSDEPTADKDAEYGEFLLSNIEDGYDGDSSDSGSDFDLINSLDTKRPVLPSFWLIMNVCKNEVIVYFHMREQSEDDPELIQNKSVLSEVVTIIAKICKEVNQILLLNSLWDIRMCHRLIVAEENEDLWKGNDSNCTVGSDDLDYVMEDPEKHYLAAALKFDSGAFGCPIVWVTHFRLHHRLAVNAPGIHKSCGMQALRSVLNTFSVNNRENMFVYQESSGKVFYIRLFEIYCDVDHQRNGDDMSLVDRYSSMQSLPTRGTLNECDIDNDFRPRVNSGASDSYRQDSISTSSTSRKHQKCVAMYVHGIGEVGTDIRKDLVQVLQNRLNEGVLDQINMMFCRNPLCMLTPEDVQFIQNTNNPPAHELFFTLPVKLLEYAHAIHVYLRQNLLHFLYTPKYTDNKKETHFKVYWDNPQEWSQIDDNDIFIYHPQQTLGRPGGKGITCVILSLVTGQRKPFQTLDIQSPNPSAYQDGLSESECADLTVTMPYNPKNERTPGPMALVRYQLWHVGKDNIEYVEKQLRSAIHHALWDLLLEYRALTSATSDASLFLKGAVRICKVTLSVVDTGCPVHYVNLIPSGHLEDCLLSQRPTSPSIK</sequence>
<accession>A0AAV4S923</accession>
<dbReference type="GO" id="GO:0005777">
    <property type="term" value="C:peroxisome"/>
    <property type="evidence" value="ECO:0007669"/>
    <property type="project" value="InterPro"/>
</dbReference>
<dbReference type="AlphaFoldDB" id="A0AAV4S923"/>
<keyword evidence="3" id="KW-1185">Reference proteome</keyword>
<comment type="caution">
    <text evidence="2">The sequence shown here is derived from an EMBL/GenBank/DDBJ whole genome shotgun (WGS) entry which is preliminary data.</text>
</comment>
<organism evidence="2 3">
    <name type="scientific">Caerostris extrusa</name>
    <name type="common">Bark spider</name>
    <name type="synonym">Caerostris bankana</name>
    <dbReference type="NCBI Taxonomy" id="172846"/>
    <lineage>
        <taxon>Eukaryota</taxon>
        <taxon>Metazoa</taxon>
        <taxon>Ecdysozoa</taxon>
        <taxon>Arthropoda</taxon>
        <taxon>Chelicerata</taxon>
        <taxon>Arachnida</taxon>
        <taxon>Araneae</taxon>
        <taxon>Araneomorphae</taxon>
        <taxon>Entelegynae</taxon>
        <taxon>Araneoidea</taxon>
        <taxon>Araneidae</taxon>
        <taxon>Caerostris</taxon>
    </lineage>
</organism>
<gene>
    <name evidence="2" type="primary">SZT2</name>
    <name evidence="2" type="ORF">CEXT_604921</name>
</gene>
<protein>
    <submittedName>
        <fullName evidence="2">KICSTOR complex protein SZT2</fullName>
    </submittedName>
</protein>
<name>A0AAV4S923_CAEEX</name>
<feature type="compositionally biased region" description="Polar residues" evidence="1">
    <location>
        <begin position="57"/>
        <end position="82"/>
    </location>
</feature>
<dbReference type="Proteomes" id="UP001054945">
    <property type="component" value="Unassembled WGS sequence"/>
</dbReference>
<feature type="region of interest" description="Disordered" evidence="1">
    <location>
        <begin position="353"/>
        <end position="378"/>
    </location>
</feature>
<dbReference type="EMBL" id="BPLR01009101">
    <property type="protein sequence ID" value="GIY29631.1"/>
    <property type="molecule type" value="Genomic_DNA"/>
</dbReference>
<reference evidence="2 3" key="1">
    <citation type="submission" date="2021-06" db="EMBL/GenBank/DDBJ databases">
        <title>Caerostris extrusa draft genome.</title>
        <authorList>
            <person name="Kono N."/>
            <person name="Arakawa K."/>
        </authorList>
    </citation>
    <scope>NUCLEOTIDE SEQUENCE [LARGE SCALE GENOMIC DNA]</scope>
</reference>
<feature type="region of interest" description="Disordered" evidence="1">
    <location>
        <begin position="29"/>
        <end position="93"/>
    </location>
</feature>
<dbReference type="PANTHER" id="PTHR14918">
    <property type="entry name" value="KICSTOR COMPLEX PROTEIN SZT2"/>
    <property type="match status" value="1"/>
</dbReference>
<evidence type="ECO:0000313" key="2">
    <source>
        <dbReference type="EMBL" id="GIY29631.1"/>
    </source>
</evidence>
<evidence type="ECO:0000313" key="3">
    <source>
        <dbReference type="Proteomes" id="UP001054945"/>
    </source>
</evidence>
<proteinExistence type="predicted"/>